<accession>A0A1S8GSF1</accession>
<keyword evidence="2" id="KW-1185">Reference proteome</keyword>
<dbReference type="Proteomes" id="UP000200980">
    <property type="component" value="Unassembled WGS sequence"/>
</dbReference>
<dbReference type="GO" id="GO:0008270">
    <property type="term" value="F:zinc ion binding"/>
    <property type="evidence" value="ECO:0007669"/>
    <property type="project" value="InterPro"/>
</dbReference>
<gene>
    <name evidence="1" type="ORF">AL01_03110</name>
</gene>
<dbReference type="Gene3D" id="3.90.580.10">
    <property type="entry name" value="Zinc finger, CHC2-type domain"/>
    <property type="match status" value="1"/>
</dbReference>
<dbReference type="OrthoDB" id="9811157at2"/>
<organism evidence="1 2">
    <name type="scientific">Bombella intestini</name>
    <dbReference type="NCBI Taxonomy" id="1539051"/>
    <lineage>
        <taxon>Bacteria</taxon>
        <taxon>Pseudomonadati</taxon>
        <taxon>Pseudomonadota</taxon>
        <taxon>Alphaproteobacteria</taxon>
        <taxon>Acetobacterales</taxon>
        <taxon>Acetobacteraceae</taxon>
        <taxon>Bombella</taxon>
    </lineage>
</organism>
<dbReference type="STRING" id="1539051.AL01_03110"/>
<dbReference type="AlphaFoldDB" id="A0A1S8GSF1"/>
<dbReference type="GO" id="GO:0006260">
    <property type="term" value="P:DNA replication"/>
    <property type="evidence" value="ECO:0007669"/>
    <property type="project" value="InterPro"/>
</dbReference>
<evidence type="ECO:0000313" key="2">
    <source>
        <dbReference type="Proteomes" id="UP000200980"/>
    </source>
</evidence>
<evidence type="ECO:0000313" key="1">
    <source>
        <dbReference type="EMBL" id="OOL19940.1"/>
    </source>
</evidence>
<dbReference type="SUPFAM" id="SSF57783">
    <property type="entry name" value="Zinc beta-ribbon"/>
    <property type="match status" value="1"/>
</dbReference>
<dbReference type="EMBL" id="JATM01000001">
    <property type="protein sequence ID" value="OOL19940.1"/>
    <property type="molecule type" value="Genomic_DNA"/>
</dbReference>
<name>A0A1S8GSF1_9PROT</name>
<dbReference type="InterPro" id="IPR036977">
    <property type="entry name" value="DNA_primase_Znf_CHC2"/>
</dbReference>
<sequence>MFQGVRTALPAHTLAILSRLAPGGYVKSGEYVALSPLRADRHVGSFKFNIRKGIGADFATGWKGDLIDLAAALSGGSKLEGARNLARMMGMEVSGHD</sequence>
<protein>
    <submittedName>
        <fullName evidence="1">Uncharacterized protein</fullName>
    </submittedName>
</protein>
<reference evidence="1 2" key="1">
    <citation type="journal article" date="2016" name="PLoS ONE">
        <title>Whole-Genome Sequence Analysis of Bombella intestini LMG 28161T, a Novel Acetic Acid Bacterium Isolated from the Crop of a Red-Tailed Bumble Bee, Bombus lapidarius.</title>
        <authorList>
            <person name="Li L."/>
            <person name="Illeghems K."/>
            <person name="Van Kerrebroeck S."/>
            <person name="Borremans W."/>
            <person name="Cleenwerck I."/>
            <person name="Smagghe G."/>
            <person name="De Vuyst L."/>
            <person name="Vandamme P."/>
        </authorList>
    </citation>
    <scope>NUCLEOTIDE SEQUENCE [LARGE SCALE GENOMIC DNA]</scope>
    <source>
        <strain evidence="1 2">R-52487</strain>
    </source>
</reference>
<proteinExistence type="predicted"/>
<comment type="caution">
    <text evidence="1">The sequence shown here is derived from an EMBL/GenBank/DDBJ whole genome shotgun (WGS) entry which is preliminary data.</text>
</comment>
<dbReference type="GO" id="GO:0003677">
    <property type="term" value="F:DNA binding"/>
    <property type="evidence" value="ECO:0007669"/>
    <property type="project" value="InterPro"/>
</dbReference>